<dbReference type="EMBL" id="LWDP01000136">
    <property type="protein sequence ID" value="ORD93238.1"/>
    <property type="molecule type" value="Genomic_DNA"/>
</dbReference>
<protein>
    <recommendedName>
        <fullName evidence="3">CCHC-type domain-containing protein</fullName>
    </recommendedName>
</protein>
<accession>A0A1Y1S5H3</accession>
<proteinExistence type="predicted"/>
<dbReference type="Proteomes" id="UP000192639">
    <property type="component" value="Unassembled WGS sequence"/>
</dbReference>
<evidence type="ECO:0008006" key="3">
    <source>
        <dbReference type="Google" id="ProtNLM"/>
    </source>
</evidence>
<dbReference type="VEuPathDB" id="MicrosporidiaDB:ECANGB1_553"/>
<reference evidence="1 2" key="1">
    <citation type="journal article" date="2017" name="Environ. Microbiol.">
        <title>Decay of the glycolytic pathway and adaptation to intranuclear parasitism within Enterocytozoonidae microsporidia.</title>
        <authorList>
            <person name="Wiredu Boakye D."/>
            <person name="Jaroenlak P."/>
            <person name="Prachumwat A."/>
            <person name="Williams T.A."/>
            <person name="Bateman K.S."/>
            <person name="Itsathitphaisarn O."/>
            <person name="Sritunyalucksana K."/>
            <person name="Paszkiewicz K.H."/>
            <person name="Moore K.A."/>
            <person name="Stentiford G.D."/>
            <person name="Williams B.A."/>
        </authorList>
    </citation>
    <scope>NUCLEOTIDE SEQUENCE [LARGE SCALE GENOMIC DNA]</scope>
    <source>
        <strain evidence="1 2">GB1</strain>
    </source>
</reference>
<name>A0A1Y1S5H3_9MICR</name>
<dbReference type="SUPFAM" id="SSF57756">
    <property type="entry name" value="Retrovirus zinc finger-like domains"/>
    <property type="match status" value="1"/>
</dbReference>
<dbReference type="GO" id="GO:0003676">
    <property type="term" value="F:nucleic acid binding"/>
    <property type="evidence" value="ECO:0007669"/>
    <property type="project" value="InterPro"/>
</dbReference>
<organism evidence="1 2">
    <name type="scientific">Enterospora canceri</name>
    <dbReference type="NCBI Taxonomy" id="1081671"/>
    <lineage>
        <taxon>Eukaryota</taxon>
        <taxon>Fungi</taxon>
        <taxon>Fungi incertae sedis</taxon>
        <taxon>Microsporidia</taxon>
        <taxon>Enterocytozoonidae</taxon>
        <taxon>Enterospora</taxon>
    </lineage>
</organism>
<keyword evidence="2" id="KW-1185">Reference proteome</keyword>
<dbReference type="GO" id="GO:0008270">
    <property type="term" value="F:zinc ion binding"/>
    <property type="evidence" value="ECO:0007669"/>
    <property type="project" value="InterPro"/>
</dbReference>
<sequence length="154" mass="16928">MEEWKNKLPFSVLRHVEERGECELIPAAKVADAYALLMESLGSRDRGSHYVRSSSGESFGGVGGKPTGTSSANYAMYCTYCKKPGHTIQKCRHPNCKGSQSPNPFVPFKSNYGPKKPVATANIANSPHQLFQPYIFTGKVSLTDSENKVFPIQI</sequence>
<dbReference type="InterPro" id="IPR036875">
    <property type="entry name" value="Znf_CCHC_sf"/>
</dbReference>
<evidence type="ECO:0000313" key="1">
    <source>
        <dbReference type="EMBL" id="ORD93238.1"/>
    </source>
</evidence>
<gene>
    <name evidence="1" type="ORF">ECANGB1_553</name>
</gene>
<evidence type="ECO:0000313" key="2">
    <source>
        <dbReference type="Proteomes" id="UP000192639"/>
    </source>
</evidence>
<dbReference type="AlphaFoldDB" id="A0A1Y1S5H3"/>
<comment type="caution">
    <text evidence="1">The sequence shown here is derived from an EMBL/GenBank/DDBJ whole genome shotgun (WGS) entry which is preliminary data.</text>
</comment>